<dbReference type="PROSITE" id="PS01124">
    <property type="entry name" value="HTH_ARAC_FAMILY_2"/>
    <property type="match status" value="1"/>
</dbReference>
<dbReference type="GO" id="GO:0005829">
    <property type="term" value="C:cytosol"/>
    <property type="evidence" value="ECO:0007669"/>
    <property type="project" value="TreeGrafter"/>
</dbReference>
<evidence type="ECO:0000313" key="5">
    <source>
        <dbReference type="EMBL" id="TWH71430.1"/>
    </source>
</evidence>
<keyword evidence="1" id="KW-0805">Transcription regulation</keyword>
<dbReference type="Pfam" id="PF12625">
    <property type="entry name" value="Arabinose_bd"/>
    <property type="match status" value="1"/>
</dbReference>
<dbReference type="InterPro" id="IPR009057">
    <property type="entry name" value="Homeodomain-like_sf"/>
</dbReference>
<reference evidence="5 6" key="1">
    <citation type="submission" date="2019-07" db="EMBL/GenBank/DDBJ databases">
        <title>Genomic Encyclopedia of Type Strains, Phase I: the one thousand microbial genomes (KMG-I) project.</title>
        <authorList>
            <person name="Kyrpides N."/>
        </authorList>
    </citation>
    <scope>NUCLEOTIDE SEQUENCE [LARGE SCALE GENOMIC DNA]</scope>
    <source>
        <strain evidence="5 6">DSM 375</strain>
    </source>
</reference>
<dbReference type="EMBL" id="VLKG01000005">
    <property type="protein sequence ID" value="TWH71430.1"/>
    <property type="molecule type" value="Genomic_DNA"/>
</dbReference>
<dbReference type="PANTHER" id="PTHR47894:SF1">
    <property type="entry name" value="HTH-TYPE TRANSCRIPTIONAL REGULATOR VQSM"/>
    <property type="match status" value="1"/>
</dbReference>
<name>A0A562IKG4_9GAMM</name>
<dbReference type="PANTHER" id="PTHR47894">
    <property type="entry name" value="HTH-TYPE TRANSCRIPTIONAL REGULATOR GADX"/>
    <property type="match status" value="1"/>
</dbReference>
<feature type="domain" description="HTH araC/xylS-type" evidence="4">
    <location>
        <begin position="234"/>
        <end position="332"/>
    </location>
</feature>
<evidence type="ECO:0000256" key="1">
    <source>
        <dbReference type="ARBA" id="ARBA00023015"/>
    </source>
</evidence>
<sequence>MARNLTFSLDIGWRTLLKDFGLQPEYVLRKAGLPEDLFSRAGYGLDTDEYFRFWHALELEAGDAMFPLHLVEIVSAEVFDPPLFAALCSANLMQAVQRLAKYKQLVAPMNLEVNVNRAGVLTVSPRWLPVQTELPYSLQVAELAFFLRLARLATREPVQALRVVLPQLPPNGYARRFESFFGVPVRHGEPPCISFAAVDALRPFLTLNEGMWCVFEPDLRRRLSELDAVATTAERVRAVLLELLPSNAATIEKTAERLGLSKRTLQRRLKDEGENFRALVNASRESLARHYLGNTNMSGSEIAFLLGFEDPNSFYRAFQSWTGQTPDTARHAMRLNLTGMSYDDAK</sequence>
<evidence type="ECO:0000256" key="3">
    <source>
        <dbReference type="ARBA" id="ARBA00023163"/>
    </source>
</evidence>
<keyword evidence="2 5" id="KW-0238">DNA-binding</keyword>
<evidence type="ECO:0000313" key="6">
    <source>
        <dbReference type="Proteomes" id="UP000319627"/>
    </source>
</evidence>
<dbReference type="AlphaFoldDB" id="A0A562IKG4"/>
<dbReference type="Proteomes" id="UP000319627">
    <property type="component" value="Unassembled WGS sequence"/>
</dbReference>
<dbReference type="InterPro" id="IPR032687">
    <property type="entry name" value="AraC-type_N"/>
</dbReference>
<proteinExistence type="predicted"/>
<evidence type="ECO:0000256" key="2">
    <source>
        <dbReference type="ARBA" id="ARBA00023125"/>
    </source>
</evidence>
<keyword evidence="3" id="KW-0804">Transcription</keyword>
<dbReference type="SMART" id="SM00342">
    <property type="entry name" value="HTH_ARAC"/>
    <property type="match status" value="1"/>
</dbReference>
<evidence type="ECO:0000259" key="4">
    <source>
        <dbReference type="PROSITE" id="PS01124"/>
    </source>
</evidence>
<dbReference type="RefSeq" id="WP_144571423.1">
    <property type="nucleotide sequence ID" value="NZ_VLKG01000005.1"/>
</dbReference>
<accession>A0A562IKG4</accession>
<dbReference type="OrthoDB" id="5582699at2"/>
<comment type="caution">
    <text evidence="5">The sequence shown here is derived from an EMBL/GenBank/DDBJ whole genome shotgun (WGS) entry which is preliminary data.</text>
</comment>
<protein>
    <submittedName>
        <fullName evidence="5">AraC-like DNA-binding protein</fullName>
    </submittedName>
</protein>
<dbReference type="SUPFAM" id="SSF46689">
    <property type="entry name" value="Homeodomain-like"/>
    <property type="match status" value="1"/>
</dbReference>
<organism evidence="5 6">
    <name type="scientific">Azomonas agilis</name>
    <dbReference type="NCBI Taxonomy" id="116849"/>
    <lineage>
        <taxon>Bacteria</taxon>
        <taxon>Pseudomonadati</taxon>
        <taxon>Pseudomonadota</taxon>
        <taxon>Gammaproteobacteria</taxon>
        <taxon>Pseudomonadales</taxon>
        <taxon>Pseudomonadaceae</taxon>
        <taxon>Azomonas</taxon>
    </lineage>
</organism>
<dbReference type="GO" id="GO:0003700">
    <property type="term" value="F:DNA-binding transcription factor activity"/>
    <property type="evidence" value="ECO:0007669"/>
    <property type="project" value="InterPro"/>
</dbReference>
<dbReference type="InterPro" id="IPR018060">
    <property type="entry name" value="HTH_AraC"/>
</dbReference>
<dbReference type="GO" id="GO:0000976">
    <property type="term" value="F:transcription cis-regulatory region binding"/>
    <property type="evidence" value="ECO:0007669"/>
    <property type="project" value="TreeGrafter"/>
</dbReference>
<dbReference type="Gene3D" id="1.10.10.60">
    <property type="entry name" value="Homeodomain-like"/>
    <property type="match status" value="1"/>
</dbReference>
<gene>
    <name evidence="5" type="ORF">LX59_01717</name>
</gene>
<dbReference type="Pfam" id="PF12833">
    <property type="entry name" value="HTH_18"/>
    <property type="match status" value="1"/>
</dbReference>
<keyword evidence="6" id="KW-1185">Reference proteome</keyword>